<gene>
    <name evidence="1" type="ORF">CHS0354_006535</name>
</gene>
<keyword evidence="2" id="KW-1185">Reference proteome</keyword>
<reference evidence="1" key="3">
    <citation type="submission" date="2023-05" db="EMBL/GenBank/DDBJ databases">
        <authorList>
            <person name="Smith C.H."/>
        </authorList>
    </citation>
    <scope>NUCLEOTIDE SEQUENCE</scope>
    <source>
        <strain evidence="1">CHS0354</strain>
        <tissue evidence="1">Mantle</tissue>
    </source>
</reference>
<sequence>MFNCFLLELIIRAKLDFDKIKVMIRPKGGTNVSSALHLKQTSLMQNGTTVNRNLNVTTVNQTTVSTTTTEDICVYLCAIQMGGSACGCSKPILGKK</sequence>
<evidence type="ECO:0000313" key="2">
    <source>
        <dbReference type="Proteomes" id="UP001195483"/>
    </source>
</evidence>
<dbReference type="AlphaFoldDB" id="A0AAE0TCL4"/>
<dbReference type="EMBL" id="JAEAOA010000451">
    <property type="protein sequence ID" value="KAK3607940.1"/>
    <property type="molecule type" value="Genomic_DNA"/>
</dbReference>
<organism evidence="1 2">
    <name type="scientific">Potamilus streckersoni</name>
    <dbReference type="NCBI Taxonomy" id="2493646"/>
    <lineage>
        <taxon>Eukaryota</taxon>
        <taxon>Metazoa</taxon>
        <taxon>Spiralia</taxon>
        <taxon>Lophotrochozoa</taxon>
        <taxon>Mollusca</taxon>
        <taxon>Bivalvia</taxon>
        <taxon>Autobranchia</taxon>
        <taxon>Heteroconchia</taxon>
        <taxon>Palaeoheterodonta</taxon>
        <taxon>Unionida</taxon>
        <taxon>Unionoidea</taxon>
        <taxon>Unionidae</taxon>
        <taxon>Ambleminae</taxon>
        <taxon>Lampsilini</taxon>
        <taxon>Potamilus</taxon>
    </lineage>
</organism>
<reference evidence="1" key="1">
    <citation type="journal article" date="2021" name="Genome Biol. Evol.">
        <title>A High-Quality Reference Genome for a Parasitic Bivalve with Doubly Uniparental Inheritance (Bivalvia: Unionida).</title>
        <authorList>
            <person name="Smith C.H."/>
        </authorList>
    </citation>
    <scope>NUCLEOTIDE SEQUENCE</scope>
    <source>
        <strain evidence="1">CHS0354</strain>
    </source>
</reference>
<accession>A0AAE0TCL4</accession>
<dbReference type="Proteomes" id="UP001195483">
    <property type="component" value="Unassembled WGS sequence"/>
</dbReference>
<proteinExistence type="predicted"/>
<reference evidence="1" key="2">
    <citation type="journal article" date="2021" name="Genome Biol. Evol.">
        <title>Developing a high-quality reference genome for a parasitic bivalve with doubly uniparental inheritance (Bivalvia: Unionida).</title>
        <authorList>
            <person name="Smith C.H."/>
        </authorList>
    </citation>
    <scope>NUCLEOTIDE SEQUENCE</scope>
    <source>
        <strain evidence="1">CHS0354</strain>
        <tissue evidence="1">Mantle</tissue>
    </source>
</reference>
<protein>
    <submittedName>
        <fullName evidence="1">Uncharacterized protein</fullName>
    </submittedName>
</protein>
<name>A0AAE0TCL4_9BIVA</name>
<comment type="caution">
    <text evidence="1">The sequence shown here is derived from an EMBL/GenBank/DDBJ whole genome shotgun (WGS) entry which is preliminary data.</text>
</comment>
<evidence type="ECO:0000313" key="1">
    <source>
        <dbReference type="EMBL" id="KAK3607940.1"/>
    </source>
</evidence>